<dbReference type="GO" id="GO:0080019">
    <property type="term" value="F:alcohol-forming very long-chain fatty acyl-CoA reductase activity"/>
    <property type="evidence" value="ECO:0007669"/>
    <property type="project" value="InterPro"/>
</dbReference>
<gene>
    <name evidence="13" type="ORF">EEDITHA_LOCUS16551</name>
</gene>
<keyword evidence="8 10" id="KW-0472">Membrane</keyword>
<dbReference type="CDD" id="cd05236">
    <property type="entry name" value="FAR-N_SDR_e"/>
    <property type="match status" value="1"/>
</dbReference>
<evidence type="ECO:0000313" key="13">
    <source>
        <dbReference type="EMBL" id="CAH2101834.1"/>
    </source>
</evidence>
<dbReference type="GO" id="GO:0016020">
    <property type="term" value="C:membrane"/>
    <property type="evidence" value="ECO:0007669"/>
    <property type="project" value="UniProtKB-SubCell"/>
</dbReference>
<evidence type="ECO:0000256" key="7">
    <source>
        <dbReference type="ARBA" id="ARBA00023098"/>
    </source>
</evidence>
<evidence type="ECO:0000259" key="11">
    <source>
        <dbReference type="Pfam" id="PF03015"/>
    </source>
</evidence>
<evidence type="ECO:0000313" key="14">
    <source>
        <dbReference type="Proteomes" id="UP001153954"/>
    </source>
</evidence>
<dbReference type="InterPro" id="IPR013120">
    <property type="entry name" value="FAR_NAD-bd"/>
</dbReference>
<dbReference type="InterPro" id="IPR036291">
    <property type="entry name" value="NAD(P)-bd_dom_sf"/>
</dbReference>
<dbReference type="GO" id="GO:0102965">
    <property type="term" value="F:alcohol-forming long-chain fatty acyl-CoA reductase activity"/>
    <property type="evidence" value="ECO:0007669"/>
    <property type="project" value="UniProtKB-EC"/>
</dbReference>
<sequence length="533" mass="61227">MRDIEKINEDALKENDAIKKAILRGDSDVLKFYDNAVVFLTGGSGFIGKQLIEKLIRSCNIRKIYILIRVKKNKGAIERLKAILDDPVYDELRKEQPNFIDKLVPIEGDSNELNLGIDKANWKKLTEEVNVIFHVAATINFRESIITATLTNVRGAREILSLAKTCKNLKSVVHVSTAYSHATRNRFGKEVREDFYESPISPDTLIELAENMDKEILSAMIAPLMKDWPNTYTFTKAVAEELIRVQGEGLPICVVRPAVVVSAYREPCPGWVDVKNAYGPSGIVLGITLGATHIVPGRKDINVDFIPVDIVNNVNIVAAYETHKRYVAGKNQIKIYTVTKSRTPFSFGVFRETMNNEVRNVVTSKTIWYAFGYYVPYQFIYLLLTWILHYIPAFIIDGCCMLFGQKPRLFKIYEKYYSMSLVFKYFTSNDWIFQDANTLSMYNNLSQTDKLIYNCDLATVDGDEMTYIWAYGVGRFIVKDDYSQRKYAIRKQNILKIAHFVVFPLYLYALFKIALMLFMFFSTIFFIIKSYFV</sequence>
<evidence type="ECO:0000256" key="3">
    <source>
        <dbReference type="ARBA" id="ARBA00022516"/>
    </source>
</evidence>
<keyword evidence="14" id="KW-1185">Reference proteome</keyword>
<keyword evidence="4 10" id="KW-0812">Transmembrane</keyword>
<evidence type="ECO:0000256" key="6">
    <source>
        <dbReference type="ARBA" id="ARBA00022989"/>
    </source>
</evidence>
<dbReference type="SUPFAM" id="SSF51735">
    <property type="entry name" value="NAD(P)-binding Rossmann-fold domains"/>
    <property type="match status" value="1"/>
</dbReference>
<comment type="function">
    <text evidence="10">Catalyzes the reduction of fatty acyl-CoA to fatty alcohols.</text>
</comment>
<evidence type="ECO:0000256" key="2">
    <source>
        <dbReference type="ARBA" id="ARBA00005928"/>
    </source>
</evidence>
<feature type="transmembrane region" description="Helical" evidence="10">
    <location>
        <begin position="500"/>
        <end position="528"/>
    </location>
</feature>
<comment type="caution">
    <text evidence="13">The sequence shown here is derived from an EMBL/GenBank/DDBJ whole genome shotgun (WGS) entry which is preliminary data.</text>
</comment>
<comment type="subcellular location">
    <subcellularLocation>
        <location evidence="1">Membrane</location>
        <topology evidence="1">Multi-pass membrane protein</topology>
    </subcellularLocation>
</comment>
<accession>A0AAU9UT87</accession>
<keyword evidence="10" id="KW-0560">Oxidoreductase</keyword>
<organism evidence="13 14">
    <name type="scientific">Euphydryas editha</name>
    <name type="common">Edith's checkerspot</name>
    <dbReference type="NCBI Taxonomy" id="104508"/>
    <lineage>
        <taxon>Eukaryota</taxon>
        <taxon>Metazoa</taxon>
        <taxon>Ecdysozoa</taxon>
        <taxon>Arthropoda</taxon>
        <taxon>Hexapoda</taxon>
        <taxon>Insecta</taxon>
        <taxon>Pterygota</taxon>
        <taxon>Neoptera</taxon>
        <taxon>Endopterygota</taxon>
        <taxon>Lepidoptera</taxon>
        <taxon>Glossata</taxon>
        <taxon>Ditrysia</taxon>
        <taxon>Papilionoidea</taxon>
        <taxon>Nymphalidae</taxon>
        <taxon>Nymphalinae</taxon>
        <taxon>Euphydryas</taxon>
    </lineage>
</organism>
<dbReference type="EC" id="1.2.1.84" evidence="10"/>
<dbReference type="PANTHER" id="PTHR11011:SF60">
    <property type="entry name" value="FATTY ACYL-COA REDUCTASE-RELATED"/>
    <property type="match status" value="1"/>
</dbReference>
<evidence type="ECO:0000256" key="8">
    <source>
        <dbReference type="ARBA" id="ARBA00023136"/>
    </source>
</evidence>
<evidence type="ECO:0000256" key="4">
    <source>
        <dbReference type="ARBA" id="ARBA00022692"/>
    </source>
</evidence>
<dbReference type="Pfam" id="PF07993">
    <property type="entry name" value="NAD_binding_4"/>
    <property type="match status" value="1"/>
</dbReference>
<keyword evidence="6 10" id="KW-1133">Transmembrane helix</keyword>
<comment type="similarity">
    <text evidence="2 10">Belongs to the fatty acyl-CoA reductase family.</text>
</comment>
<feature type="transmembrane region" description="Helical" evidence="10">
    <location>
        <begin position="379"/>
        <end position="403"/>
    </location>
</feature>
<dbReference type="InterPro" id="IPR026055">
    <property type="entry name" value="FAR"/>
</dbReference>
<dbReference type="FunFam" id="3.40.50.720:FF:000143">
    <property type="entry name" value="Fatty acyl-CoA reductase"/>
    <property type="match status" value="1"/>
</dbReference>
<dbReference type="Proteomes" id="UP001153954">
    <property type="component" value="Unassembled WGS sequence"/>
</dbReference>
<name>A0AAU9UT87_EUPED</name>
<protein>
    <recommendedName>
        <fullName evidence="10">Fatty acyl-CoA reductase</fullName>
        <ecNumber evidence="10">1.2.1.84</ecNumber>
    </recommendedName>
</protein>
<dbReference type="EMBL" id="CAKOGL010000024">
    <property type="protein sequence ID" value="CAH2101834.1"/>
    <property type="molecule type" value="Genomic_DNA"/>
</dbReference>
<comment type="catalytic activity">
    <reaction evidence="9 10">
        <text>a long-chain fatty acyl-CoA + 2 NADPH + 2 H(+) = a long-chain primary fatty alcohol + 2 NADP(+) + CoA</text>
        <dbReference type="Rhea" id="RHEA:52716"/>
        <dbReference type="ChEBI" id="CHEBI:15378"/>
        <dbReference type="ChEBI" id="CHEBI:57287"/>
        <dbReference type="ChEBI" id="CHEBI:57783"/>
        <dbReference type="ChEBI" id="CHEBI:58349"/>
        <dbReference type="ChEBI" id="CHEBI:77396"/>
        <dbReference type="ChEBI" id="CHEBI:83139"/>
        <dbReference type="EC" id="1.2.1.84"/>
    </reaction>
</comment>
<dbReference type="GO" id="GO:0005777">
    <property type="term" value="C:peroxisome"/>
    <property type="evidence" value="ECO:0007669"/>
    <property type="project" value="TreeGrafter"/>
</dbReference>
<dbReference type="GO" id="GO:0035336">
    <property type="term" value="P:long-chain fatty-acyl-CoA metabolic process"/>
    <property type="evidence" value="ECO:0007669"/>
    <property type="project" value="TreeGrafter"/>
</dbReference>
<dbReference type="PANTHER" id="PTHR11011">
    <property type="entry name" value="MALE STERILITY PROTEIN 2-RELATED"/>
    <property type="match status" value="1"/>
</dbReference>
<evidence type="ECO:0000256" key="10">
    <source>
        <dbReference type="RuleBase" id="RU363097"/>
    </source>
</evidence>
<dbReference type="Pfam" id="PF03015">
    <property type="entry name" value="Sterile"/>
    <property type="match status" value="1"/>
</dbReference>
<keyword evidence="7 10" id="KW-0443">Lipid metabolism</keyword>
<dbReference type="AlphaFoldDB" id="A0AAU9UT87"/>
<dbReference type="InterPro" id="IPR033640">
    <property type="entry name" value="FAR_C"/>
</dbReference>
<evidence type="ECO:0000259" key="12">
    <source>
        <dbReference type="Pfam" id="PF07993"/>
    </source>
</evidence>
<proteinExistence type="inferred from homology"/>
<feature type="domain" description="Fatty acyl-CoA reductase C-terminal" evidence="11">
    <location>
        <begin position="388"/>
        <end position="480"/>
    </location>
</feature>
<feature type="domain" description="Thioester reductase (TE)" evidence="12">
    <location>
        <begin position="40"/>
        <end position="313"/>
    </location>
</feature>
<dbReference type="CDD" id="cd09071">
    <property type="entry name" value="FAR_C"/>
    <property type="match status" value="1"/>
</dbReference>
<reference evidence="13" key="1">
    <citation type="submission" date="2022-03" db="EMBL/GenBank/DDBJ databases">
        <authorList>
            <person name="Tunstrom K."/>
        </authorList>
    </citation>
    <scope>NUCLEOTIDE SEQUENCE</scope>
</reference>
<evidence type="ECO:0000256" key="1">
    <source>
        <dbReference type="ARBA" id="ARBA00004141"/>
    </source>
</evidence>
<evidence type="ECO:0000256" key="5">
    <source>
        <dbReference type="ARBA" id="ARBA00022857"/>
    </source>
</evidence>
<keyword evidence="5 10" id="KW-0521">NADP</keyword>
<dbReference type="Gene3D" id="3.40.50.720">
    <property type="entry name" value="NAD(P)-binding Rossmann-like Domain"/>
    <property type="match status" value="1"/>
</dbReference>
<evidence type="ECO:0000256" key="9">
    <source>
        <dbReference type="ARBA" id="ARBA00052530"/>
    </source>
</evidence>
<keyword evidence="3 10" id="KW-0444">Lipid biosynthesis</keyword>